<gene>
    <name evidence="15" type="ORF">dsat_0367</name>
</gene>
<dbReference type="PROSITE" id="PS50113">
    <property type="entry name" value="PAC"/>
    <property type="match status" value="1"/>
</dbReference>
<dbReference type="Gene3D" id="6.10.340.10">
    <property type="match status" value="1"/>
</dbReference>
<dbReference type="InterPro" id="IPR005467">
    <property type="entry name" value="His_kinase_dom"/>
</dbReference>
<dbReference type="SUPFAM" id="SSF47384">
    <property type="entry name" value="Homodimeric domain of signal transducing histidine kinase"/>
    <property type="match status" value="1"/>
</dbReference>
<dbReference type="InterPro" id="IPR013656">
    <property type="entry name" value="PAS_4"/>
</dbReference>
<evidence type="ECO:0000256" key="5">
    <source>
        <dbReference type="ARBA" id="ARBA00022679"/>
    </source>
</evidence>
<comment type="catalytic activity">
    <reaction evidence="1">
        <text>ATP + protein L-histidine = ADP + protein N-phospho-L-histidine.</text>
        <dbReference type="EC" id="2.7.13.3"/>
    </reaction>
</comment>
<dbReference type="CDD" id="cd00082">
    <property type="entry name" value="HisKA"/>
    <property type="match status" value="1"/>
</dbReference>
<dbReference type="InterPro" id="IPR000700">
    <property type="entry name" value="PAS-assoc_C"/>
</dbReference>
<accession>S7T8K5</accession>
<dbReference type="InterPro" id="IPR036097">
    <property type="entry name" value="HisK_dim/P_sf"/>
</dbReference>
<dbReference type="SUPFAM" id="SSF55874">
    <property type="entry name" value="ATPase domain of HSP90 chaperone/DNA topoisomerase II/histidine kinase"/>
    <property type="match status" value="1"/>
</dbReference>
<evidence type="ECO:0000256" key="10">
    <source>
        <dbReference type="SAM" id="Phobius"/>
    </source>
</evidence>
<dbReference type="PROSITE" id="PS50109">
    <property type="entry name" value="HIS_KIN"/>
    <property type="match status" value="1"/>
</dbReference>
<proteinExistence type="predicted"/>
<dbReference type="PROSITE" id="PS50885">
    <property type="entry name" value="HAMP"/>
    <property type="match status" value="1"/>
</dbReference>
<name>S7T8K5_9BACT</name>
<dbReference type="Gene3D" id="3.30.565.10">
    <property type="entry name" value="Histidine kinase-like ATPase, C-terminal domain"/>
    <property type="match status" value="1"/>
</dbReference>
<feature type="domain" description="PAC" evidence="13">
    <location>
        <begin position="342"/>
        <end position="394"/>
    </location>
</feature>
<dbReference type="InterPro" id="IPR036890">
    <property type="entry name" value="HATPase_C_sf"/>
</dbReference>
<evidence type="ECO:0000256" key="6">
    <source>
        <dbReference type="ARBA" id="ARBA00022741"/>
    </source>
</evidence>
<dbReference type="GO" id="GO:0016020">
    <property type="term" value="C:membrane"/>
    <property type="evidence" value="ECO:0007669"/>
    <property type="project" value="UniProtKB-SubCell"/>
</dbReference>
<dbReference type="SMART" id="SM00304">
    <property type="entry name" value="HAMP"/>
    <property type="match status" value="1"/>
</dbReference>
<dbReference type="InterPro" id="IPR000014">
    <property type="entry name" value="PAS"/>
</dbReference>
<dbReference type="Gene3D" id="3.30.450.20">
    <property type="entry name" value="PAS domain"/>
    <property type="match status" value="2"/>
</dbReference>
<dbReference type="InterPro" id="IPR013767">
    <property type="entry name" value="PAS_fold"/>
</dbReference>
<dbReference type="PANTHER" id="PTHR43065">
    <property type="entry name" value="SENSOR HISTIDINE KINASE"/>
    <property type="match status" value="1"/>
</dbReference>
<evidence type="ECO:0000256" key="1">
    <source>
        <dbReference type="ARBA" id="ARBA00000085"/>
    </source>
</evidence>
<keyword evidence="6" id="KW-0547">Nucleotide-binding</keyword>
<dbReference type="NCBIfam" id="TIGR00229">
    <property type="entry name" value="sensory_box"/>
    <property type="match status" value="2"/>
</dbReference>
<keyword evidence="10" id="KW-1133">Transmembrane helix</keyword>
<evidence type="ECO:0000256" key="9">
    <source>
        <dbReference type="ARBA" id="ARBA00023012"/>
    </source>
</evidence>
<dbReference type="InterPro" id="IPR003660">
    <property type="entry name" value="HAMP_dom"/>
</dbReference>
<evidence type="ECO:0000256" key="8">
    <source>
        <dbReference type="ARBA" id="ARBA00022840"/>
    </source>
</evidence>
<feature type="transmembrane region" description="Helical" evidence="10">
    <location>
        <begin position="195"/>
        <end position="214"/>
    </location>
</feature>
<keyword evidence="4" id="KW-0597">Phosphoprotein</keyword>
<comment type="subcellular location">
    <subcellularLocation>
        <location evidence="2">Membrane</location>
    </subcellularLocation>
</comment>
<dbReference type="GO" id="GO:0000155">
    <property type="term" value="F:phosphorelay sensor kinase activity"/>
    <property type="evidence" value="ECO:0007669"/>
    <property type="project" value="InterPro"/>
</dbReference>
<keyword evidence="7 15" id="KW-0418">Kinase</keyword>
<dbReference type="Gene3D" id="3.30.450.290">
    <property type="match status" value="1"/>
</dbReference>
<dbReference type="OrthoDB" id="9805967at2"/>
<feature type="domain" description="Histidine kinase" evidence="11">
    <location>
        <begin position="527"/>
        <end position="751"/>
    </location>
</feature>
<dbReference type="Pfam" id="PF08448">
    <property type="entry name" value="PAS_4"/>
    <property type="match status" value="1"/>
</dbReference>
<dbReference type="GO" id="GO:0006355">
    <property type="term" value="P:regulation of DNA-templated transcription"/>
    <property type="evidence" value="ECO:0007669"/>
    <property type="project" value="InterPro"/>
</dbReference>
<comment type="caution">
    <text evidence="15">The sequence shown here is derived from an EMBL/GenBank/DDBJ whole genome shotgun (WGS) entry which is preliminary data.</text>
</comment>
<keyword evidence="16" id="KW-1185">Reference proteome</keyword>
<dbReference type="CDD" id="cd06225">
    <property type="entry name" value="HAMP"/>
    <property type="match status" value="1"/>
</dbReference>
<dbReference type="AlphaFoldDB" id="S7T8K5"/>
<keyword evidence="8" id="KW-0067">ATP-binding</keyword>
<dbReference type="STRING" id="1121439.dsat_0367"/>
<dbReference type="InterPro" id="IPR035965">
    <property type="entry name" value="PAS-like_dom_sf"/>
</dbReference>
<dbReference type="Pfam" id="PF00989">
    <property type="entry name" value="PAS"/>
    <property type="match status" value="1"/>
</dbReference>
<dbReference type="PRINTS" id="PR00344">
    <property type="entry name" value="BCTRLSENSOR"/>
</dbReference>
<dbReference type="PROSITE" id="PS50112">
    <property type="entry name" value="PAS"/>
    <property type="match status" value="1"/>
</dbReference>
<dbReference type="EC" id="2.7.13.3" evidence="3"/>
<keyword evidence="5" id="KW-0808">Transferase</keyword>
<sequence length="755" mass="84505">MVSVTRSLTGKLIVLIGGILLVGITALSYFAIANHRDYLMKNLLAQGDKLSTTIKLGTHYAMMLNSRDDITQIITNIGSQEGIESLRIYNKEGQIKFSNNQAEVDSVTNIRDEACFVCHRVEPPLVNLELSERTRLFEGPDGFRRLGIIAPIHNEPGCVGECHFHPPEKQVLGAIDFVVSLARTDGEIITLERRLMFFTAFIFIVISGAIYVFMVKVIRKPIMELVRGTRLIARGEPNPDIDVRQDDEVGLLASSITSMGRAIAAKQAELNRQRDEYQNLFARVPCIITVQDRNYRLIRYNREFAEKFKPRPGDFCYHAYKNRTSKCPDCPVEQTFATNRSHTSEESGPDKDGNMRHWLVTTSPITNEAGEVVAAMEMCLDITPRKELERELTKSEQKYQAIFSNIPNPVFVLDHETLNILDCNQSVEAVYGITRERLMSSSFLDLFRPSERERYARELREHEVIDRAVHMAAEGRRIFVTIRVSPSEYGGHKVWLVTTSDITKRLETEQKFIQAGKMATLGEMAAGVAHELNQPLTVIKAASGFILGRVGRGQEVPPELLADLAREVDGHVDRASRIINHLREFGRKPDMQLSPAQANDILRRALDIFSQQLKLREIEVVFDLAENLPPVMADAGRLEQVFVNLLINARDAIEERWAAAPPGDEGKRITLETRQEDGQVVIRMADNGAGIPKGVMERIFEPFFTTKKVGKGTGLGLSISYGIIQDMGGSIKVDSAEGRGTAFTISLPRAEDGNG</sequence>
<dbReference type="Proteomes" id="UP000014975">
    <property type="component" value="Unassembled WGS sequence"/>
</dbReference>
<dbReference type="InterPro" id="IPR004358">
    <property type="entry name" value="Sig_transdc_His_kin-like_C"/>
</dbReference>
<dbReference type="SUPFAM" id="SSF158472">
    <property type="entry name" value="HAMP domain-like"/>
    <property type="match status" value="1"/>
</dbReference>
<evidence type="ECO:0000256" key="4">
    <source>
        <dbReference type="ARBA" id="ARBA00022553"/>
    </source>
</evidence>
<dbReference type="SMART" id="SM00388">
    <property type="entry name" value="HisKA"/>
    <property type="match status" value="1"/>
</dbReference>
<evidence type="ECO:0000259" key="11">
    <source>
        <dbReference type="PROSITE" id="PS50109"/>
    </source>
</evidence>
<dbReference type="GO" id="GO:0005524">
    <property type="term" value="F:ATP binding"/>
    <property type="evidence" value="ECO:0007669"/>
    <property type="project" value="UniProtKB-KW"/>
</dbReference>
<reference evidence="15 16" key="1">
    <citation type="journal article" date="2013" name="Genome Announc.">
        <title>Draft genome sequences for three mercury-methylating, sulfate-reducing bacteria.</title>
        <authorList>
            <person name="Brown S.D."/>
            <person name="Hurt R.A.Jr."/>
            <person name="Gilmour C.C."/>
            <person name="Elias D.A."/>
        </authorList>
    </citation>
    <scope>NUCLEOTIDE SEQUENCE [LARGE SCALE GENOMIC DNA]</scope>
    <source>
        <strain evidence="15 16">DSM 16529</strain>
    </source>
</reference>
<dbReference type="PATRIC" id="fig|1121439.3.peg.1715"/>
<evidence type="ECO:0000313" key="15">
    <source>
        <dbReference type="EMBL" id="EPR32926.1"/>
    </source>
</evidence>
<keyword evidence="10" id="KW-0472">Membrane</keyword>
<dbReference type="Pfam" id="PF02518">
    <property type="entry name" value="HATPase_c"/>
    <property type="match status" value="1"/>
</dbReference>
<keyword evidence="9" id="KW-0902">Two-component regulatory system</keyword>
<dbReference type="SMART" id="SM00091">
    <property type="entry name" value="PAS"/>
    <property type="match status" value="1"/>
</dbReference>
<feature type="domain" description="HAMP" evidence="14">
    <location>
        <begin position="216"/>
        <end position="268"/>
    </location>
</feature>
<dbReference type="InterPro" id="IPR003661">
    <property type="entry name" value="HisK_dim/P_dom"/>
</dbReference>
<dbReference type="eggNOG" id="COG4191">
    <property type="taxonomic scope" value="Bacteria"/>
</dbReference>
<evidence type="ECO:0000256" key="2">
    <source>
        <dbReference type="ARBA" id="ARBA00004370"/>
    </source>
</evidence>
<dbReference type="Pfam" id="PF00512">
    <property type="entry name" value="HisKA"/>
    <property type="match status" value="1"/>
</dbReference>
<dbReference type="Gene3D" id="1.10.287.130">
    <property type="match status" value="1"/>
</dbReference>
<dbReference type="PANTHER" id="PTHR43065:SF46">
    <property type="entry name" value="C4-DICARBOXYLATE TRANSPORT SENSOR PROTEIN DCTB"/>
    <property type="match status" value="1"/>
</dbReference>
<evidence type="ECO:0000259" key="12">
    <source>
        <dbReference type="PROSITE" id="PS50112"/>
    </source>
</evidence>
<dbReference type="SUPFAM" id="SSF55785">
    <property type="entry name" value="PYP-like sensor domain (PAS domain)"/>
    <property type="match status" value="2"/>
</dbReference>
<dbReference type="eggNOG" id="COG3850">
    <property type="taxonomic scope" value="Bacteria"/>
</dbReference>
<protein>
    <recommendedName>
        <fullName evidence="3">histidine kinase</fullName>
        <ecNumber evidence="3">2.7.13.3</ecNumber>
    </recommendedName>
</protein>
<evidence type="ECO:0000256" key="3">
    <source>
        <dbReference type="ARBA" id="ARBA00012438"/>
    </source>
</evidence>
<keyword evidence="10" id="KW-0812">Transmembrane</keyword>
<evidence type="ECO:0000259" key="14">
    <source>
        <dbReference type="PROSITE" id="PS50885"/>
    </source>
</evidence>
<dbReference type="EMBL" id="ATHI01000026">
    <property type="protein sequence ID" value="EPR32926.1"/>
    <property type="molecule type" value="Genomic_DNA"/>
</dbReference>
<dbReference type="InterPro" id="IPR003594">
    <property type="entry name" value="HATPase_dom"/>
</dbReference>
<organism evidence="15 16">
    <name type="scientific">Alkalidesulfovibrio alkalitolerans DSM 16529</name>
    <dbReference type="NCBI Taxonomy" id="1121439"/>
    <lineage>
        <taxon>Bacteria</taxon>
        <taxon>Pseudomonadati</taxon>
        <taxon>Thermodesulfobacteriota</taxon>
        <taxon>Desulfovibrionia</taxon>
        <taxon>Desulfovibrionales</taxon>
        <taxon>Desulfovibrionaceae</taxon>
        <taxon>Alkalidesulfovibrio</taxon>
    </lineage>
</organism>
<evidence type="ECO:0000259" key="13">
    <source>
        <dbReference type="PROSITE" id="PS50113"/>
    </source>
</evidence>
<evidence type="ECO:0000256" key="7">
    <source>
        <dbReference type="ARBA" id="ARBA00022777"/>
    </source>
</evidence>
<evidence type="ECO:0000313" key="16">
    <source>
        <dbReference type="Proteomes" id="UP000014975"/>
    </source>
</evidence>
<dbReference type="SMART" id="SM00387">
    <property type="entry name" value="HATPase_c"/>
    <property type="match status" value="1"/>
</dbReference>
<dbReference type="CDD" id="cd00130">
    <property type="entry name" value="PAS"/>
    <property type="match status" value="1"/>
</dbReference>
<feature type="transmembrane region" description="Helical" evidence="10">
    <location>
        <begin position="12"/>
        <end position="32"/>
    </location>
</feature>
<feature type="domain" description="PAS" evidence="12">
    <location>
        <begin position="395"/>
        <end position="468"/>
    </location>
</feature>